<dbReference type="RefSeq" id="WP_252442110.1">
    <property type="nucleotide sequence ID" value="NZ_JAGSOV010000053.1"/>
</dbReference>
<protein>
    <submittedName>
        <fullName evidence="1">Uncharacterized protein</fullName>
    </submittedName>
</protein>
<proteinExistence type="predicted"/>
<gene>
    <name evidence="1" type="ORF">KDL28_24855</name>
</gene>
<name>A0ABT1A5L2_9PSEU</name>
<reference evidence="1" key="1">
    <citation type="submission" date="2021-04" db="EMBL/GenBank/DDBJ databases">
        <title>Pseudonocardia sp. nov., isolated from sandy soil of mangrove forest.</title>
        <authorList>
            <person name="Zan Z."/>
            <person name="Huang R."/>
            <person name="Liu W."/>
        </authorList>
    </citation>
    <scope>NUCLEOTIDE SEQUENCE</scope>
    <source>
        <strain evidence="1">S2-4</strain>
    </source>
</reference>
<dbReference type="Proteomes" id="UP001165283">
    <property type="component" value="Unassembled WGS sequence"/>
</dbReference>
<evidence type="ECO:0000313" key="1">
    <source>
        <dbReference type="EMBL" id="MCO1658297.1"/>
    </source>
</evidence>
<comment type="caution">
    <text evidence="1">The sequence shown here is derived from an EMBL/GenBank/DDBJ whole genome shotgun (WGS) entry which is preliminary data.</text>
</comment>
<sequence>MLMDRAALRESAAAPGVGPLELRVSAGVRAAGSPALLARVLTDLLANCARLAREAGRSLTVANAVGPSGCVATLRLPAATPTTDRRPVVAEERPSVV</sequence>
<accession>A0ABT1A5L2</accession>
<evidence type="ECO:0000313" key="2">
    <source>
        <dbReference type="Proteomes" id="UP001165283"/>
    </source>
</evidence>
<organism evidence="1 2">
    <name type="scientific">Pseudonocardia humida</name>
    <dbReference type="NCBI Taxonomy" id="2800819"/>
    <lineage>
        <taxon>Bacteria</taxon>
        <taxon>Bacillati</taxon>
        <taxon>Actinomycetota</taxon>
        <taxon>Actinomycetes</taxon>
        <taxon>Pseudonocardiales</taxon>
        <taxon>Pseudonocardiaceae</taxon>
        <taxon>Pseudonocardia</taxon>
    </lineage>
</organism>
<dbReference type="EMBL" id="JAGSOV010000053">
    <property type="protein sequence ID" value="MCO1658297.1"/>
    <property type="molecule type" value="Genomic_DNA"/>
</dbReference>
<keyword evidence="2" id="KW-1185">Reference proteome</keyword>